<dbReference type="Proteomes" id="UP000274822">
    <property type="component" value="Unassembled WGS sequence"/>
</dbReference>
<dbReference type="EMBL" id="RBNJ01009436">
    <property type="protein sequence ID" value="RUS26892.1"/>
    <property type="molecule type" value="Genomic_DNA"/>
</dbReference>
<evidence type="ECO:0000313" key="3">
    <source>
        <dbReference type="EMBL" id="RUS26892.1"/>
    </source>
</evidence>
<keyword evidence="1" id="KW-0539">Nucleus</keyword>
<dbReference type="Gene3D" id="1.10.30.10">
    <property type="entry name" value="High mobility group box domain"/>
    <property type="match status" value="1"/>
</dbReference>
<accession>A0A433QAU1</accession>
<dbReference type="InterPro" id="IPR036910">
    <property type="entry name" value="HMG_box_dom_sf"/>
</dbReference>
<proteinExistence type="predicted"/>
<comment type="caution">
    <text evidence="3">The sequence shown here is derived from an EMBL/GenBank/DDBJ whole genome shotgun (WGS) entry which is preliminary data.</text>
</comment>
<dbReference type="AlphaFoldDB" id="A0A433QAU1"/>
<dbReference type="GO" id="GO:0005634">
    <property type="term" value="C:nucleus"/>
    <property type="evidence" value="ECO:0007669"/>
    <property type="project" value="UniProtKB-UniRule"/>
</dbReference>
<dbReference type="GO" id="GO:0003677">
    <property type="term" value="F:DNA binding"/>
    <property type="evidence" value="ECO:0007669"/>
    <property type="project" value="UniProtKB-UniRule"/>
</dbReference>
<reference evidence="3 4" key="1">
    <citation type="journal article" date="2018" name="New Phytol.">
        <title>Phylogenomics of Endogonaceae and evolution of mycorrhizas within Mucoromycota.</title>
        <authorList>
            <person name="Chang Y."/>
            <person name="Desiro A."/>
            <person name="Na H."/>
            <person name="Sandor L."/>
            <person name="Lipzen A."/>
            <person name="Clum A."/>
            <person name="Barry K."/>
            <person name="Grigoriev I.V."/>
            <person name="Martin F.M."/>
            <person name="Stajich J.E."/>
            <person name="Smith M.E."/>
            <person name="Bonito G."/>
            <person name="Spatafora J.W."/>
        </authorList>
    </citation>
    <scope>NUCLEOTIDE SEQUENCE [LARGE SCALE GENOMIC DNA]</scope>
    <source>
        <strain evidence="3 4">AD002</strain>
    </source>
</reference>
<keyword evidence="4" id="KW-1185">Reference proteome</keyword>
<dbReference type="Pfam" id="PF00505">
    <property type="entry name" value="HMG_box"/>
    <property type="match status" value="1"/>
</dbReference>
<organism evidence="3 4">
    <name type="scientific">Jimgerdemannia flammicorona</name>
    <dbReference type="NCBI Taxonomy" id="994334"/>
    <lineage>
        <taxon>Eukaryota</taxon>
        <taxon>Fungi</taxon>
        <taxon>Fungi incertae sedis</taxon>
        <taxon>Mucoromycota</taxon>
        <taxon>Mucoromycotina</taxon>
        <taxon>Endogonomycetes</taxon>
        <taxon>Endogonales</taxon>
        <taxon>Endogonaceae</taxon>
        <taxon>Jimgerdemannia</taxon>
    </lineage>
</organism>
<sequence>MTYRMDKQHEIMAKWPGVNKQNISRIIASMWKREEKERYRAIVSAMVAERLSSNEYKNGTKDNNVALVSAGTGPISVTSQPAQGQRCHPIPWRCLPGGLIKKEGPSSKELSIDIYRMDKQYEIMAQWPGVNNNDITRIVASMWKRETEEERERYRAIAKGMSLISIYKPSQQTARYLSKALCREVTIPNNANGRYNAREEGHKNENEERHCLNRPILPFV</sequence>
<feature type="domain" description="HMG box" evidence="2">
    <location>
        <begin position="105"/>
        <end position="159"/>
    </location>
</feature>
<name>A0A433QAU1_9FUNG</name>
<dbReference type="SUPFAM" id="SSF47095">
    <property type="entry name" value="HMG-box"/>
    <property type="match status" value="2"/>
</dbReference>
<evidence type="ECO:0000256" key="1">
    <source>
        <dbReference type="PROSITE-ProRule" id="PRU00267"/>
    </source>
</evidence>
<keyword evidence="1" id="KW-0238">DNA-binding</keyword>
<dbReference type="InterPro" id="IPR009071">
    <property type="entry name" value="HMG_box_dom"/>
</dbReference>
<feature type="DNA-binding region" description="HMG box" evidence="1">
    <location>
        <begin position="105"/>
        <end position="159"/>
    </location>
</feature>
<gene>
    <name evidence="3" type="ORF">BC938DRAFT_483979</name>
</gene>
<evidence type="ECO:0000259" key="2">
    <source>
        <dbReference type="PROSITE" id="PS50118"/>
    </source>
</evidence>
<protein>
    <recommendedName>
        <fullName evidence="2">HMG box domain-containing protein</fullName>
    </recommendedName>
</protein>
<evidence type="ECO:0000313" key="4">
    <source>
        <dbReference type="Proteomes" id="UP000274822"/>
    </source>
</evidence>
<dbReference type="PROSITE" id="PS50118">
    <property type="entry name" value="HMG_BOX_2"/>
    <property type="match status" value="1"/>
</dbReference>